<dbReference type="Proteomes" id="UP000515561">
    <property type="component" value="Chromosome"/>
</dbReference>
<keyword evidence="2" id="KW-1185">Reference proteome</keyword>
<proteinExistence type="predicted"/>
<dbReference type="SUPFAM" id="SSF102114">
    <property type="entry name" value="Radical SAM enzymes"/>
    <property type="match status" value="1"/>
</dbReference>
<dbReference type="KEGG" id="acel:acsn021_17290"/>
<organism evidence="1 2">
    <name type="scientific">Anaerocolumna cellulosilytica</name>
    <dbReference type="NCBI Taxonomy" id="433286"/>
    <lineage>
        <taxon>Bacteria</taxon>
        <taxon>Bacillati</taxon>
        <taxon>Bacillota</taxon>
        <taxon>Clostridia</taxon>
        <taxon>Lachnospirales</taxon>
        <taxon>Lachnospiraceae</taxon>
        <taxon>Anaerocolumna</taxon>
    </lineage>
</organism>
<sequence length="433" mass="50921">MLFIEKVMKEIWKPYADVYKDKLKEYSKYDEETLKDIIKKGIDNYKYPANTNQIVRMTSMISCGCPHWRGNHALGGCSFCDFFTQTFEVFILAEALKRKNVASYAEMVRYSFQVQRGEKVNPLPIEFITVFDTMNENEFGNIVFNELFSDPPLYNQEIRTLVCETRINSITEEAVLLWKSKARDDLVIESGIEVGNEWLRNHWLNKKITDVEMYQAWDIIHKAGCSVNSDILFGIPGITERQSIELFKYTYKKLTDSNSFVVSPLLCKGNDLQSNIIKHFSEDKEMIRIGVIKKELSGMPHILSLLTAFHELFTEDETLIKKLGLAQRHFSEYYSKIIYRFRKSEYYPLVDSIIQVLTNMCLTQNIDDLRDLYDKIIRTDFYHRYLEQLSLEYGMEQLNETLHIVAKKLSNVYSNEEGFKEFEKELSDFNFQY</sequence>
<accession>A0A6S6R438</accession>
<dbReference type="EMBL" id="AP023367">
    <property type="protein sequence ID" value="BCJ94160.1"/>
    <property type="molecule type" value="Genomic_DNA"/>
</dbReference>
<dbReference type="AlphaFoldDB" id="A0A6S6R438"/>
<reference evidence="1 2" key="1">
    <citation type="journal article" date="2016" name="Int. J. Syst. Evol. Microbiol.">
        <title>Descriptions of Anaerotaenia torta gen. nov., sp. nov. and Anaerocolumna cellulosilytica gen. nov., sp. nov. isolated from a methanogenic reactor of cattle waste.</title>
        <authorList>
            <person name="Uek A."/>
            <person name="Ohtaki Y."/>
            <person name="Kaku N."/>
            <person name="Ueki K."/>
        </authorList>
    </citation>
    <scope>NUCLEOTIDE SEQUENCE [LARGE SCALE GENOMIC DNA]</scope>
    <source>
        <strain evidence="1 2">SN021</strain>
    </source>
</reference>
<dbReference type="RefSeq" id="WP_184091375.1">
    <property type="nucleotide sequence ID" value="NZ_AP023367.1"/>
</dbReference>
<name>A0A6S6R438_9FIRM</name>
<gene>
    <name evidence="1" type="ORF">acsn021_17290</name>
</gene>
<evidence type="ECO:0000313" key="2">
    <source>
        <dbReference type="Proteomes" id="UP000515561"/>
    </source>
</evidence>
<dbReference type="InterPro" id="IPR058240">
    <property type="entry name" value="rSAM_sf"/>
</dbReference>
<evidence type="ECO:0000313" key="1">
    <source>
        <dbReference type="EMBL" id="BCJ94160.1"/>
    </source>
</evidence>
<protein>
    <submittedName>
        <fullName evidence="1">Uncharacterized protein</fullName>
    </submittedName>
</protein>